<feature type="compositionally biased region" description="Basic and acidic residues" evidence="1">
    <location>
        <begin position="161"/>
        <end position="180"/>
    </location>
</feature>
<evidence type="ECO:0000313" key="2">
    <source>
        <dbReference type="EMBL" id="SLM35467.1"/>
    </source>
</evidence>
<evidence type="ECO:0000256" key="1">
    <source>
        <dbReference type="SAM" id="MobiDB-lite"/>
    </source>
</evidence>
<proteinExistence type="predicted"/>
<sequence length="417" mass="46876">MAATVTIDKIYFETLLRRAEFYISGKDLATPLNLPTVTIPKVDHDNLLRMAREYTSLRDALYRGGIAEETLEVLIQGDTTIQPRTAQWAADDEDYNGGVAISRPERKAANLSIPTGNGTDQHSHFQWPSRNTSGNGNMRDLSALHNHRPSYGQDDTSFPSEPDRDDHGLPEPRNEKQQYARAEQRTLVLKNLSERTTHKDIVDIVRGGALLDIYLRANERNASVSFVEGTAAQNFMNYAKRNDIYIHGKRVELAWNDRQFILPGHVANKIGIGATRNLIVRNIHPNITAERIREDLDHIHNLIVIDISFQNGNAHISLNSVHNSLFSRTCMMSRGVYKGMRIEWYPDECAQPLPKMQPAPKKENAAAPVKRPSTTVNRFQMLNLDGTEDGSEEEDEKPLNGYTPMNSSLAWAPTVAA</sequence>
<dbReference type="AlphaFoldDB" id="A0A1W5CX63"/>
<dbReference type="CDD" id="cd12261">
    <property type="entry name" value="RRM1_3_MRN1"/>
    <property type="match status" value="1"/>
</dbReference>
<feature type="region of interest" description="Disordered" evidence="1">
    <location>
        <begin position="110"/>
        <end position="180"/>
    </location>
</feature>
<dbReference type="Proteomes" id="UP000192927">
    <property type="component" value="Unassembled WGS sequence"/>
</dbReference>
<dbReference type="Gene3D" id="3.30.70.330">
    <property type="match status" value="1"/>
</dbReference>
<accession>A0A1W5CX63</accession>
<organism evidence="2 3">
    <name type="scientific">Lasallia pustulata</name>
    <dbReference type="NCBI Taxonomy" id="136370"/>
    <lineage>
        <taxon>Eukaryota</taxon>
        <taxon>Fungi</taxon>
        <taxon>Dikarya</taxon>
        <taxon>Ascomycota</taxon>
        <taxon>Pezizomycotina</taxon>
        <taxon>Lecanoromycetes</taxon>
        <taxon>OSLEUM clade</taxon>
        <taxon>Umbilicariomycetidae</taxon>
        <taxon>Umbilicariales</taxon>
        <taxon>Umbilicariaceae</taxon>
        <taxon>Lasallia</taxon>
    </lineage>
</organism>
<protein>
    <submittedName>
        <fullName evidence="2">Nucleotide-binding, alpha-beta plait</fullName>
    </submittedName>
</protein>
<reference evidence="3" key="1">
    <citation type="submission" date="2017-03" db="EMBL/GenBank/DDBJ databases">
        <authorList>
            <person name="Sharma R."/>
            <person name="Thines M."/>
        </authorList>
    </citation>
    <scope>NUCLEOTIDE SEQUENCE [LARGE SCALE GENOMIC DNA]</scope>
</reference>
<name>A0A1W5CX63_9LECA</name>
<dbReference type="GO" id="GO:0003676">
    <property type="term" value="F:nucleic acid binding"/>
    <property type="evidence" value="ECO:0007669"/>
    <property type="project" value="InterPro"/>
</dbReference>
<feature type="compositionally biased region" description="Polar residues" evidence="1">
    <location>
        <begin position="112"/>
        <end position="136"/>
    </location>
</feature>
<dbReference type="InterPro" id="IPR012677">
    <property type="entry name" value="Nucleotide-bd_a/b_plait_sf"/>
</dbReference>
<dbReference type="InterPro" id="IPR035979">
    <property type="entry name" value="RBD_domain_sf"/>
</dbReference>
<keyword evidence="3" id="KW-1185">Reference proteome</keyword>
<dbReference type="SUPFAM" id="SSF54928">
    <property type="entry name" value="RNA-binding domain, RBD"/>
    <property type="match status" value="1"/>
</dbReference>
<dbReference type="EMBL" id="FWEW01000731">
    <property type="protein sequence ID" value="SLM35467.1"/>
    <property type="molecule type" value="Genomic_DNA"/>
</dbReference>
<feature type="region of interest" description="Disordered" evidence="1">
    <location>
        <begin position="378"/>
        <end position="407"/>
    </location>
</feature>
<feature type="compositionally biased region" description="Acidic residues" evidence="1">
    <location>
        <begin position="386"/>
        <end position="396"/>
    </location>
</feature>
<evidence type="ECO:0000313" key="3">
    <source>
        <dbReference type="Proteomes" id="UP000192927"/>
    </source>
</evidence>